<proteinExistence type="inferred from homology"/>
<sequence length="530" mass="60977">MMKYILLFLLLVTSGFVSFSQSPSTEYGDIDIQDYQFHITVNDDNNIIEAQAHIGVLFKSDLISFRLDLENTDETKKGMIVTKITENGKPVSFKHENNVLEIYDNSAIGNKKTYSINYHGTPKDGLVISKNKYGDRTFFGDNWPNRAHQWLPTVDHPSDKAFVEWHVTAPSHYQVVGNGSQIEETDLDNKNTLYVWKTEVPIPTKVMVIGIAKFAVQHIGETHNVPISSWVYPQNKSEGFYDYALAKSVINFFIENVGPYPYTKLANVQSKTRFGGMENASNIFYFENSVSGKRKIENLIAHEIAHQWFGNSASESDWPHVWLSEGFATYFTNLYVEKTKGEEAFKKLVNEHRKQIIDFSKTQMTPVLDFETESLMRLLNTNSYQKGGWILHMLRKKVGDDLFWKSIRKYYETYALKNASSQDLKLIFEAVTSQELDTFFSQWLEKPGHPILKTSWESDKKSITFNIEQTQAGHATFSFPIELKVIYTDDSSEITTVMVQDKKLSQRIKVKSEVKNIVIDPNSWLLFEED</sequence>
<keyword evidence="12" id="KW-0732">Signal</keyword>
<evidence type="ECO:0000256" key="8">
    <source>
        <dbReference type="ARBA" id="ARBA00022723"/>
    </source>
</evidence>
<dbReference type="RefSeq" id="WP_147766438.1">
    <property type="nucleotide sequence ID" value="NZ_VRKQ01000008.1"/>
</dbReference>
<dbReference type="Pfam" id="PF17900">
    <property type="entry name" value="Peptidase_M1_N"/>
    <property type="match status" value="1"/>
</dbReference>
<dbReference type="GO" id="GO:0016020">
    <property type="term" value="C:membrane"/>
    <property type="evidence" value="ECO:0007669"/>
    <property type="project" value="TreeGrafter"/>
</dbReference>
<evidence type="ECO:0000256" key="3">
    <source>
        <dbReference type="ARBA" id="ARBA00010136"/>
    </source>
</evidence>
<evidence type="ECO:0000256" key="10">
    <source>
        <dbReference type="ARBA" id="ARBA00022833"/>
    </source>
</evidence>
<evidence type="ECO:0000256" key="2">
    <source>
        <dbReference type="ARBA" id="ARBA00001947"/>
    </source>
</evidence>
<feature type="domain" description="Aminopeptidase N-like N-terminal" evidence="14">
    <location>
        <begin position="34"/>
        <end position="204"/>
    </location>
</feature>
<dbReference type="OrthoDB" id="100605at2"/>
<dbReference type="AlphaFoldDB" id="A0A5C7GLI7"/>
<evidence type="ECO:0000256" key="5">
    <source>
        <dbReference type="ARBA" id="ARBA00015611"/>
    </source>
</evidence>
<dbReference type="GO" id="GO:0005737">
    <property type="term" value="C:cytoplasm"/>
    <property type="evidence" value="ECO:0007669"/>
    <property type="project" value="TreeGrafter"/>
</dbReference>
<feature type="chain" id="PRO_5023056440" description="Aminopeptidase N" evidence="12">
    <location>
        <begin position="20"/>
        <end position="530"/>
    </location>
</feature>
<keyword evidence="7" id="KW-0645">Protease</keyword>
<dbReference type="Pfam" id="PF01433">
    <property type="entry name" value="Peptidase_M1"/>
    <property type="match status" value="1"/>
</dbReference>
<dbReference type="GO" id="GO:0016285">
    <property type="term" value="F:alanyl aminopeptidase activity"/>
    <property type="evidence" value="ECO:0007669"/>
    <property type="project" value="UniProtKB-EC"/>
</dbReference>
<dbReference type="EMBL" id="VRKQ01000008">
    <property type="protein sequence ID" value="TXG38957.1"/>
    <property type="molecule type" value="Genomic_DNA"/>
</dbReference>
<evidence type="ECO:0000256" key="11">
    <source>
        <dbReference type="ARBA" id="ARBA00023049"/>
    </source>
</evidence>
<comment type="similarity">
    <text evidence="3">Belongs to the peptidase M1 family.</text>
</comment>
<dbReference type="InterPro" id="IPR014782">
    <property type="entry name" value="Peptidase_M1_dom"/>
</dbReference>
<dbReference type="GO" id="GO:0070006">
    <property type="term" value="F:metalloaminopeptidase activity"/>
    <property type="evidence" value="ECO:0007669"/>
    <property type="project" value="TreeGrafter"/>
</dbReference>
<comment type="cofactor">
    <cofactor evidence="2">
        <name>Zn(2+)</name>
        <dbReference type="ChEBI" id="CHEBI:29105"/>
    </cofactor>
</comment>
<keyword evidence="16" id="KW-1185">Reference proteome</keyword>
<dbReference type="GO" id="GO:0043171">
    <property type="term" value="P:peptide catabolic process"/>
    <property type="evidence" value="ECO:0007669"/>
    <property type="project" value="TreeGrafter"/>
</dbReference>
<dbReference type="SUPFAM" id="SSF63737">
    <property type="entry name" value="Leukotriene A4 hydrolase N-terminal domain"/>
    <property type="match status" value="1"/>
</dbReference>
<accession>A0A5C7GLI7</accession>
<dbReference type="InterPro" id="IPR050344">
    <property type="entry name" value="Peptidase_M1_aminopeptidases"/>
</dbReference>
<dbReference type="CDD" id="cd09603">
    <property type="entry name" value="M1_APN_like"/>
    <property type="match status" value="1"/>
</dbReference>
<dbReference type="PRINTS" id="PR00756">
    <property type="entry name" value="ALADIPTASE"/>
</dbReference>
<keyword evidence="6" id="KW-0031">Aminopeptidase</keyword>
<protein>
    <recommendedName>
        <fullName evidence="5">Aminopeptidase N</fullName>
        <ecNumber evidence="4">3.4.11.2</ecNumber>
    </recommendedName>
</protein>
<dbReference type="GO" id="GO:0006508">
    <property type="term" value="P:proteolysis"/>
    <property type="evidence" value="ECO:0007669"/>
    <property type="project" value="UniProtKB-KW"/>
</dbReference>
<evidence type="ECO:0000256" key="12">
    <source>
        <dbReference type="SAM" id="SignalP"/>
    </source>
</evidence>
<reference evidence="15 16" key="1">
    <citation type="submission" date="2019-08" db="EMBL/GenBank/DDBJ databases">
        <title>Seonamhaeicola sediminis sp. nov., isolated from marine sediment.</title>
        <authorList>
            <person name="Cao W.R."/>
        </authorList>
    </citation>
    <scope>NUCLEOTIDE SEQUENCE [LARGE SCALE GENOMIC DNA]</scope>
    <source>
        <strain evidence="15 16">1505</strain>
    </source>
</reference>
<evidence type="ECO:0000256" key="1">
    <source>
        <dbReference type="ARBA" id="ARBA00000098"/>
    </source>
</evidence>
<name>A0A5C7GLI7_9FLAO</name>
<evidence type="ECO:0000256" key="4">
    <source>
        <dbReference type="ARBA" id="ARBA00012564"/>
    </source>
</evidence>
<comment type="caution">
    <text evidence="15">The sequence shown here is derived from an EMBL/GenBank/DDBJ whole genome shotgun (WGS) entry which is preliminary data.</text>
</comment>
<dbReference type="Gene3D" id="1.10.390.10">
    <property type="entry name" value="Neutral Protease Domain 2"/>
    <property type="match status" value="1"/>
</dbReference>
<dbReference type="SUPFAM" id="SSF55486">
    <property type="entry name" value="Metalloproteases ('zincins'), catalytic domain"/>
    <property type="match status" value="1"/>
</dbReference>
<keyword evidence="11" id="KW-0482">Metalloprotease</keyword>
<dbReference type="EC" id="3.4.11.2" evidence="4"/>
<dbReference type="PANTHER" id="PTHR11533:SF174">
    <property type="entry name" value="PUROMYCIN-SENSITIVE AMINOPEPTIDASE-RELATED"/>
    <property type="match status" value="1"/>
</dbReference>
<keyword evidence="9" id="KW-0378">Hydrolase</keyword>
<evidence type="ECO:0000256" key="6">
    <source>
        <dbReference type="ARBA" id="ARBA00022438"/>
    </source>
</evidence>
<keyword evidence="10" id="KW-0862">Zinc</keyword>
<keyword evidence="8" id="KW-0479">Metal-binding</keyword>
<dbReference type="GO" id="GO:0008270">
    <property type="term" value="F:zinc ion binding"/>
    <property type="evidence" value="ECO:0007669"/>
    <property type="project" value="InterPro"/>
</dbReference>
<dbReference type="Gene3D" id="2.60.40.1730">
    <property type="entry name" value="tricorn interacting facor f3 domain"/>
    <property type="match status" value="1"/>
</dbReference>
<evidence type="ECO:0000259" key="13">
    <source>
        <dbReference type="Pfam" id="PF01433"/>
    </source>
</evidence>
<gene>
    <name evidence="15" type="ORF">FUA22_03455</name>
</gene>
<dbReference type="GO" id="GO:0042277">
    <property type="term" value="F:peptide binding"/>
    <property type="evidence" value="ECO:0007669"/>
    <property type="project" value="TreeGrafter"/>
</dbReference>
<comment type="catalytic activity">
    <reaction evidence="1">
        <text>Release of an N-terminal amino acid, Xaa-|-Yaa- from a peptide, amide or arylamide. Xaa is preferably Ala, but may be most amino acids including Pro (slow action). When a terminal hydrophobic residue is followed by a prolyl residue, the two may be released as an intact Xaa-Pro dipeptide.</text>
        <dbReference type="EC" id="3.4.11.2"/>
    </reaction>
</comment>
<dbReference type="Proteomes" id="UP000321080">
    <property type="component" value="Unassembled WGS sequence"/>
</dbReference>
<dbReference type="InterPro" id="IPR027268">
    <property type="entry name" value="Peptidase_M4/M1_CTD_sf"/>
</dbReference>
<dbReference type="InterPro" id="IPR045357">
    <property type="entry name" value="Aminopeptidase_N-like_N"/>
</dbReference>
<evidence type="ECO:0000313" key="16">
    <source>
        <dbReference type="Proteomes" id="UP000321080"/>
    </source>
</evidence>
<evidence type="ECO:0000256" key="9">
    <source>
        <dbReference type="ARBA" id="ARBA00022801"/>
    </source>
</evidence>
<feature type="domain" description="Peptidase M1 membrane alanine aminopeptidase" evidence="13">
    <location>
        <begin position="246"/>
        <end position="443"/>
    </location>
</feature>
<evidence type="ECO:0000259" key="14">
    <source>
        <dbReference type="Pfam" id="PF17900"/>
    </source>
</evidence>
<evidence type="ECO:0000313" key="15">
    <source>
        <dbReference type="EMBL" id="TXG38957.1"/>
    </source>
</evidence>
<feature type="signal peptide" evidence="12">
    <location>
        <begin position="1"/>
        <end position="19"/>
    </location>
</feature>
<dbReference type="InterPro" id="IPR042097">
    <property type="entry name" value="Aminopeptidase_N-like_N_sf"/>
</dbReference>
<dbReference type="PANTHER" id="PTHR11533">
    <property type="entry name" value="PROTEASE M1 ZINC METALLOPROTEASE"/>
    <property type="match status" value="1"/>
</dbReference>
<evidence type="ECO:0000256" key="7">
    <source>
        <dbReference type="ARBA" id="ARBA00022670"/>
    </source>
</evidence>
<dbReference type="GO" id="GO:0005615">
    <property type="term" value="C:extracellular space"/>
    <property type="evidence" value="ECO:0007669"/>
    <property type="project" value="TreeGrafter"/>
</dbReference>
<organism evidence="15 16">
    <name type="scientific">Seonamhaeicola maritimus</name>
    <dbReference type="NCBI Taxonomy" id="2591822"/>
    <lineage>
        <taxon>Bacteria</taxon>
        <taxon>Pseudomonadati</taxon>
        <taxon>Bacteroidota</taxon>
        <taxon>Flavobacteriia</taxon>
        <taxon>Flavobacteriales</taxon>
        <taxon>Flavobacteriaceae</taxon>
    </lineage>
</organism>
<dbReference type="InterPro" id="IPR001930">
    <property type="entry name" value="Peptidase_M1"/>
</dbReference>